<evidence type="ECO:0008006" key="4">
    <source>
        <dbReference type="Google" id="ProtNLM"/>
    </source>
</evidence>
<accession>A0A6J5SNF3</accession>
<organism evidence="3">
    <name type="scientific">uncultured Caudovirales phage</name>
    <dbReference type="NCBI Taxonomy" id="2100421"/>
    <lineage>
        <taxon>Viruses</taxon>
        <taxon>Duplodnaviria</taxon>
        <taxon>Heunggongvirae</taxon>
        <taxon>Uroviricota</taxon>
        <taxon>Caudoviricetes</taxon>
        <taxon>Peduoviridae</taxon>
        <taxon>Maltschvirus</taxon>
        <taxon>Maltschvirus maltsch</taxon>
    </lineage>
</organism>
<sequence length="209" mass="22508">MSELNPTVEPQAGETATETVIAPAAPVEQNLEPVVADAAPALLASEGEPEDENAPISLRRARELNREHQQLRRDIEAAHAAREIAIAKVTELEPFSAKVSELEAKLRDVVVRNEVLKHAPSLGFVDADDALLFIKDGIEVNEAGETNVSLLLADLATKKPHLLNAPRSFATGAITNPERVMEPQTVADLEGRSPSEVLAALQRLKGKAR</sequence>
<proteinExistence type="predicted"/>
<gene>
    <name evidence="2" type="ORF">UFOVP1381_22</name>
    <name evidence="3" type="ORF">UFOVP1476_48</name>
    <name evidence="1" type="ORF">UFOVP944_51</name>
</gene>
<protein>
    <recommendedName>
        <fullName evidence="4">Scaffolding protein</fullName>
    </recommendedName>
</protein>
<reference evidence="3" key="1">
    <citation type="submission" date="2020-05" db="EMBL/GenBank/DDBJ databases">
        <authorList>
            <person name="Chiriac C."/>
            <person name="Salcher M."/>
            <person name="Ghai R."/>
            <person name="Kavagutti S V."/>
        </authorList>
    </citation>
    <scope>NUCLEOTIDE SEQUENCE</scope>
</reference>
<dbReference type="EMBL" id="LR797437">
    <property type="protein sequence ID" value="CAB4216125.1"/>
    <property type="molecule type" value="Genomic_DNA"/>
</dbReference>
<dbReference type="EMBL" id="LR796890">
    <property type="protein sequence ID" value="CAB4173340.1"/>
    <property type="molecule type" value="Genomic_DNA"/>
</dbReference>
<dbReference type="EMBL" id="LR797328">
    <property type="protein sequence ID" value="CAB4203286.1"/>
    <property type="molecule type" value="Genomic_DNA"/>
</dbReference>
<evidence type="ECO:0000313" key="2">
    <source>
        <dbReference type="EMBL" id="CAB4203286.1"/>
    </source>
</evidence>
<evidence type="ECO:0000313" key="3">
    <source>
        <dbReference type="EMBL" id="CAB4216125.1"/>
    </source>
</evidence>
<evidence type="ECO:0000313" key="1">
    <source>
        <dbReference type="EMBL" id="CAB4173340.1"/>
    </source>
</evidence>
<name>A0A6J5SNF3_9CAUD</name>